<name>A0A8J2TQP2_9FLAO</name>
<comment type="caution">
    <text evidence="1">The sequence shown here is derived from an EMBL/GenBank/DDBJ whole genome shotgun (WGS) entry which is preliminary data.</text>
</comment>
<proteinExistence type="predicted"/>
<protein>
    <recommendedName>
        <fullName evidence="3">Gliding motility-associated C-terminal domain-containing protein</fullName>
    </recommendedName>
</protein>
<dbReference type="EMBL" id="BMIC01000003">
    <property type="protein sequence ID" value="GFZ87429.1"/>
    <property type="molecule type" value="Genomic_DNA"/>
</dbReference>
<gene>
    <name evidence="1" type="ORF">GCM10011531_18470</name>
</gene>
<evidence type="ECO:0000313" key="2">
    <source>
        <dbReference type="Proteomes" id="UP000598120"/>
    </source>
</evidence>
<dbReference type="InterPro" id="IPR026341">
    <property type="entry name" value="T9SS_type_B"/>
</dbReference>
<keyword evidence="2" id="KW-1185">Reference proteome</keyword>
<organism evidence="1 2">
    <name type="scientific">Aquaticitalea lipolytica</name>
    <dbReference type="NCBI Taxonomy" id="1247562"/>
    <lineage>
        <taxon>Bacteria</taxon>
        <taxon>Pseudomonadati</taxon>
        <taxon>Bacteroidota</taxon>
        <taxon>Flavobacteriia</taxon>
        <taxon>Flavobacteriales</taxon>
        <taxon>Flavobacteriaceae</taxon>
        <taxon>Aquaticitalea</taxon>
    </lineage>
</organism>
<dbReference type="InterPro" id="IPR013783">
    <property type="entry name" value="Ig-like_fold"/>
</dbReference>
<dbReference type="Proteomes" id="UP000598120">
    <property type="component" value="Unassembled WGS sequence"/>
</dbReference>
<dbReference type="AlphaFoldDB" id="A0A8J2TQP2"/>
<dbReference type="Gene3D" id="2.60.40.10">
    <property type="entry name" value="Immunoglobulins"/>
    <property type="match status" value="1"/>
</dbReference>
<evidence type="ECO:0000313" key="1">
    <source>
        <dbReference type="EMBL" id="GFZ87429.1"/>
    </source>
</evidence>
<accession>A0A8J2TQP2</accession>
<dbReference type="RefSeq" id="WP_188606081.1">
    <property type="nucleotide sequence ID" value="NZ_BMIC01000003.1"/>
</dbReference>
<evidence type="ECO:0008006" key="3">
    <source>
        <dbReference type="Google" id="ProtNLM"/>
    </source>
</evidence>
<reference evidence="1 2" key="1">
    <citation type="journal article" date="2014" name="Int. J. Syst. Evol. Microbiol.">
        <title>Complete genome sequence of Corynebacterium casei LMG S-19264T (=DSM 44701T), isolated from a smear-ripened cheese.</title>
        <authorList>
            <consortium name="US DOE Joint Genome Institute (JGI-PGF)"/>
            <person name="Walter F."/>
            <person name="Albersmeier A."/>
            <person name="Kalinowski J."/>
            <person name="Ruckert C."/>
        </authorList>
    </citation>
    <scope>NUCLEOTIDE SEQUENCE [LARGE SCALE GENOMIC DNA]</scope>
    <source>
        <strain evidence="1 2">CGMCC 1.15295</strain>
    </source>
</reference>
<dbReference type="Pfam" id="PF13585">
    <property type="entry name" value="CHU_C"/>
    <property type="match status" value="1"/>
</dbReference>
<dbReference type="NCBIfam" id="TIGR04131">
    <property type="entry name" value="Bac_Flav_CTERM"/>
    <property type="match status" value="1"/>
</dbReference>
<sequence length="612" mass="68218">MKFNQFFICLLLYLPCHLFGQDIELYQQFNGRYDYTAIGNTLNQFENNLDQSFCSTLPSSQADLILSPSSTIVAAYLYWAGSGFGDTNVSLNGSSIDAQQTYTVQYSDALNGVLTYFSCFADVTEQIISQGNTTYELSNLDISETLINNPGYCNNRTNFAGWSIYVVFEDSTLPLNQLSIFQGLEIIDRNVQEKTIVLDNLNVIDNQNAKIGFLAWEGDNSLNFGESLSINDNILSNPPLNLADNAFNGTNTFTNSNTFYNCDLDVYNIQNNIQIGDTSATIKMTTGAFDSNGVFRADLIIINNIITVLNSQLPDATITIDDYVVNCGSLEIELDYTVYNVNATDVLPANTPIAFYADNLLIGQTTTQNSIAIGESENGTITLSIPNFLEDDFLLTVIVDDDGFNNGIVTEINEDNNLAESQIELLTIPPIQILPSAVSCDEGFNSAVFNLTTIFFEAVDTSANIAFYTSIEDLEQNENEILNPDSYSNTTNPQTIYVKVATPPCYEIYQFDILVENCPPYIPEGFSPNDDGYNDWFNIQGLYDIFEQHELLIYNRLGTLIFEGNNSKPWDGKANKGLNNLGKLLPVGTYYYILNLNDPNYKSLQGWVYMNY</sequence>